<keyword evidence="1" id="KW-0732">Signal</keyword>
<dbReference type="EMBL" id="SNWP01000012">
    <property type="protein sequence ID" value="TDO25757.1"/>
    <property type="molecule type" value="Genomic_DNA"/>
</dbReference>
<comment type="caution">
    <text evidence="2">The sequence shown here is derived from an EMBL/GenBank/DDBJ whole genome shotgun (WGS) entry which is preliminary data.</text>
</comment>
<organism evidence="2 3">
    <name type="scientific">Sediminibacterium goheungense</name>
    <dbReference type="NCBI Taxonomy" id="1086393"/>
    <lineage>
        <taxon>Bacteria</taxon>
        <taxon>Pseudomonadati</taxon>
        <taxon>Bacteroidota</taxon>
        <taxon>Chitinophagia</taxon>
        <taxon>Chitinophagales</taxon>
        <taxon>Chitinophagaceae</taxon>
        <taxon>Sediminibacterium</taxon>
    </lineage>
</organism>
<evidence type="ECO:0000256" key="1">
    <source>
        <dbReference type="SAM" id="SignalP"/>
    </source>
</evidence>
<proteinExistence type="predicted"/>
<dbReference type="AlphaFoldDB" id="A0A4R6ITX1"/>
<dbReference type="RefSeq" id="WP_133475251.1">
    <property type="nucleotide sequence ID" value="NZ_SNWP01000012.1"/>
</dbReference>
<evidence type="ECO:0000313" key="2">
    <source>
        <dbReference type="EMBL" id="TDO25757.1"/>
    </source>
</evidence>
<feature type="chain" id="PRO_5020653205" evidence="1">
    <location>
        <begin position="21"/>
        <end position="111"/>
    </location>
</feature>
<keyword evidence="3" id="KW-1185">Reference proteome</keyword>
<gene>
    <name evidence="2" type="ORF">BC659_2680</name>
</gene>
<feature type="signal peptide" evidence="1">
    <location>
        <begin position="1"/>
        <end position="20"/>
    </location>
</feature>
<accession>A0A4R6ITX1</accession>
<sequence>MKKIILGLFLFAGIATGAYAGEKTTEHTSTPKVETMNKSSVKKTSLPKIKKQTCATQSNSAWGECWIMTATVTHCCDCEYAVASMIASLSASKMVKENIWILEILEEVAPC</sequence>
<name>A0A4R6ITX1_9BACT</name>
<reference evidence="2 3" key="1">
    <citation type="submission" date="2019-03" db="EMBL/GenBank/DDBJ databases">
        <title>Genomic Encyclopedia of Archaeal and Bacterial Type Strains, Phase II (KMG-II): from individual species to whole genera.</title>
        <authorList>
            <person name="Goeker M."/>
        </authorList>
    </citation>
    <scope>NUCLEOTIDE SEQUENCE [LARGE SCALE GENOMIC DNA]</scope>
    <source>
        <strain evidence="2 3">DSM 28323</strain>
    </source>
</reference>
<dbReference type="Proteomes" id="UP000295741">
    <property type="component" value="Unassembled WGS sequence"/>
</dbReference>
<evidence type="ECO:0000313" key="3">
    <source>
        <dbReference type="Proteomes" id="UP000295741"/>
    </source>
</evidence>
<protein>
    <submittedName>
        <fullName evidence="2">Uncharacterized protein</fullName>
    </submittedName>
</protein>